<organism evidence="2 3">
    <name type="scientific">Rahnella inusitata</name>
    <dbReference type="NCBI Taxonomy" id="58169"/>
    <lineage>
        <taxon>Bacteria</taxon>
        <taxon>Pseudomonadati</taxon>
        <taxon>Pseudomonadota</taxon>
        <taxon>Gammaproteobacteria</taxon>
        <taxon>Enterobacterales</taxon>
        <taxon>Yersiniaceae</taxon>
        <taxon>Rahnella</taxon>
    </lineage>
</organism>
<evidence type="ECO:0000313" key="2">
    <source>
        <dbReference type="EMBL" id="RJT15786.1"/>
    </source>
</evidence>
<gene>
    <name evidence="2" type="ORF">D5396_01285</name>
</gene>
<reference evidence="2 3" key="1">
    <citation type="submission" date="2018-09" db="EMBL/GenBank/DDBJ databases">
        <authorList>
            <person name="Le Fleche-Mateos A."/>
        </authorList>
    </citation>
    <scope>NUCLEOTIDE SEQUENCE [LARGE SCALE GENOMIC DNA]</scope>
    <source>
        <strain evidence="2 3">DSM 30078</strain>
    </source>
</reference>
<keyword evidence="2" id="KW-0238">DNA-binding</keyword>
<dbReference type="InterPro" id="IPR036361">
    <property type="entry name" value="SAP_dom_sf"/>
</dbReference>
<protein>
    <submittedName>
        <fullName evidence="2">DNA-binding protein VF530</fullName>
    </submittedName>
</protein>
<feature type="region of interest" description="Disordered" evidence="1">
    <location>
        <begin position="83"/>
        <end position="127"/>
    </location>
</feature>
<dbReference type="RefSeq" id="WP_112166969.1">
    <property type="nucleotide sequence ID" value="NZ_CBCPJJ010000009.1"/>
</dbReference>
<keyword evidence="3" id="KW-1185">Reference proteome</keyword>
<dbReference type="InterPro" id="IPR018668">
    <property type="entry name" value="DNA-binding_VF530-like"/>
</dbReference>
<proteinExistence type="predicted"/>
<comment type="caution">
    <text evidence="2">The sequence shown here is derived from an EMBL/GenBank/DDBJ whole genome shotgun (WGS) entry which is preliminary data.</text>
</comment>
<sequence length="127" mass="14265">MTDTPQNPGAAKDPLHGVTLEKLLTTLVDNFGWPALASQVNINCFKSDPSVKSSLKFLRRTPWARKEVETLYLDFIEGHLRPDMSRSKRRTPLSEVKAQKPKVSTAKPAADSPWNDHPLMKKQDDPS</sequence>
<accession>A0ABX9P635</accession>
<feature type="compositionally biased region" description="Basic and acidic residues" evidence="1">
    <location>
        <begin position="118"/>
        <end position="127"/>
    </location>
</feature>
<dbReference type="GO" id="GO:0003677">
    <property type="term" value="F:DNA binding"/>
    <property type="evidence" value="ECO:0007669"/>
    <property type="project" value="UniProtKB-KW"/>
</dbReference>
<name>A0ABX9P635_9GAMM</name>
<dbReference type="Gene3D" id="1.10.720.30">
    <property type="entry name" value="SAP domain"/>
    <property type="match status" value="1"/>
</dbReference>
<dbReference type="Pfam" id="PF09905">
    <property type="entry name" value="VF530"/>
    <property type="match status" value="1"/>
</dbReference>
<dbReference type="Proteomes" id="UP000284119">
    <property type="component" value="Unassembled WGS sequence"/>
</dbReference>
<evidence type="ECO:0000256" key="1">
    <source>
        <dbReference type="SAM" id="MobiDB-lite"/>
    </source>
</evidence>
<evidence type="ECO:0000313" key="3">
    <source>
        <dbReference type="Proteomes" id="UP000284119"/>
    </source>
</evidence>
<dbReference type="EMBL" id="RAHG01000001">
    <property type="protein sequence ID" value="RJT15786.1"/>
    <property type="molecule type" value="Genomic_DNA"/>
</dbReference>